<keyword evidence="2" id="KW-1185">Reference proteome</keyword>
<accession>A0A915JNU8</accession>
<dbReference type="Proteomes" id="UP000887565">
    <property type="component" value="Unplaced"/>
</dbReference>
<sequence>MILHTAQQKTIATSVSSTLAAAPCALNVSSAVAAVGVKIDFTGVKNSKTKILGENATAAKNVGVASTNRRSTSTADNASPFTGPSISTSYHSALSSNGRRNVKSSTPTVDRRNIAQSVVCLFIRLLNFAKFFAQSQRKSLELKICILTARNFVLVDV</sequence>
<feature type="region of interest" description="Disordered" evidence="1">
    <location>
        <begin position="64"/>
        <end position="84"/>
    </location>
</feature>
<reference evidence="3" key="1">
    <citation type="submission" date="2022-11" db="UniProtKB">
        <authorList>
            <consortium name="WormBaseParasite"/>
        </authorList>
    </citation>
    <scope>IDENTIFICATION</scope>
</reference>
<organism evidence="2 3">
    <name type="scientific">Romanomermis culicivorax</name>
    <name type="common">Nematode worm</name>
    <dbReference type="NCBI Taxonomy" id="13658"/>
    <lineage>
        <taxon>Eukaryota</taxon>
        <taxon>Metazoa</taxon>
        <taxon>Ecdysozoa</taxon>
        <taxon>Nematoda</taxon>
        <taxon>Enoplea</taxon>
        <taxon>Dorylaimia</taxon>
        <taxon>Mermithida</taxon>
        <taxon>Mermithoidea</taxon>
        <taxon>Mermithidae</taxon>
        <taxon>Romanomermis</taxon>
    </lineage>
</organism>
<dbReference type="AlphaFoldDB" id="A0A915JNU8"/>
<name>A0A915JNU8_ROMCU</name>
<evidence type="ECO:0000256" key="1">
    <source>
        <dbReference type="SAM" id="MobiDB-lite"/>
    </source>
</evidence>
<evidence type="ECO:0000313" key="2">
    <source>
        <dbReference type="Proteomes" id="UP000887565"/>
    </source>
</evidence>
<protein>
    <submittedName>
        <fullName evidence="3">Uncharacterized protein</fullName>
    </submittedName>
</protein>
<evidence type="ECO:0000313" key="3">
    <source>
        <dbReference type="WBParaSite" id="nRc.2.0.1.t27773-RA"/>
    </source>
</evidence>
<dbReference type="WBParaSite" id="nRc.2.0.1.t27773-RA">
    <property type="protein sequence ID" value="nRc.2.0.1.t27773-RA"/>
    <property type="gene ID" value="nRc.2.0.1.g27773"/>
</dbReference>
<proteinExistence type="predicted"/>